<feature type="binding site" evidence="8">
    <location>
        <position position="59"/>
    </location>
    <ligand>
        <name>Zn(2+)</name>
        <dbReference type="ChEBI" id="CHEBI:29105"/>
    </ligand>
</feature>
<feature type="binding site" evidence="8">
    <location>
        <position position="56"/>
    </location>
    <ligand>
        <name>Zn(2+)</name>
        <dbReference type="ChEBI" id="CHEBI:29105"/>
    </ligand>
</feature>
<dbReference type="SUPFAM" id="SSF57716">
    <property type="entry name" value="Glucocorticoid receptor-like (DNA-binding domain)"/>
    <property type="match status" value="1"/>
</dbReference>
<feature type="domain" description="C2H2-type" evidence="10">
    <location>
        <begin position="253"/>
        <end position="281"/>
    </location>
</feature>
<keyword evidence="5 8" id="KW-0862">Zinc</keyword>
<dbReference type="PANTHER" id="PTHR24394">
    <property type="entry name" value="ZINC FINGER PROTEIN"/>
    <property type="match status" value="1"/>
</dbReference>
<feature type="domain" description="C2H2-type" evidence="10">
    <location>
        <begin position="282"/>
        <end position="309"/>
    </location>
</feature>
<feature type="compositionally biased region" description="Acidic residues" evidence="9">
    <location>
        <begin position="173"/>
        <end position="184"/>
    </location>
</feature>
<dbReference type="GO" id="GO:0008168">
    <property type="term" value="F:methyltransferase activity"/>
    <property type="evidence" value="ECO:0007669"/>
    <property type="project" value="UniProtKB-KW"/>
</dbReference>
<keyword evidence="4 7" id="KW-0863">Zinc-finger</keyword>
<dbReference type="PROSITE" id="PS00028">
    <property type="entry name" value="ZINC_FINGER_C2H2_1"/>
    <property type="match status" value="7"/>
</dbReference>
<feature type="domain" description="C2H2-type" evidence="10">
    <location>
        <begin position="225"/>
        <end position="252"/>
    </location>
</feature>
<evidence type="ECO:0000259" key="10">
    <source>
        <dbReference type="PROSITE" id="PS50157"/>
    </source>
</evidence>
<keyword evidence="3" id="KW-0677">Repeat</keyword>
<accession>A0A8D8EXJ7</accession>
<dbReference type="Gene3D" id="3.40.1800.20">
    <property type="match status" value="1"/>
</dbReference>
<dbReference type="FunFam" id="3.30.160.60:FF:000100">
    <property type="entry name" value="Zinc finger 45-like"/>
    <property type="match status" value="1"/>
</dbReference>
<dbReference type="Pfam" id="PF12874">
    <property type="entry name" value="zf-met"/>
    <property type="match status" value="1"/>
</dbReference>
<dbReference type="GO" id="GO:0032259">
    <property type="term" value="P:methylation"/>
    <property type="evidence" value="ECO:0007669"/>
    <property type="project" value="UniProtKB-KW"/>
</dbReference>
<evidence type="ECO:0000256" key="3">
    <source>
        <dbReference type="ARBA" id="ARBA00022737"/>
    </source>
</evidence>
<feature type="domain" description="C2H2-type" evidence="10">
    <location>
        <begin position="350"/>
        <end position="377"/>
    </location>
</feature>
<dbReference type="GO" id="GO:0003677">
    <property type="term" value="F:DNA binding"/>
    <property type="evidence" value="ECO:0007669"/>
    <property type="project" value="UniProtKB-ARBA"/>
</dbReference>
<feature type="domain" description="C2H2-type" evidence="10">
    <location>
        <begin position="310"/>
        <end position="337"/>
    </location>
</feature>
<feature type="domain" description="C2H2-type" evidence="10">
    <location>
        <begin position="406"/>
        <end position="434"/>
    </location>
</feature>
<evidence type="ECO:0000256" key="4">
    <source>
        <dbReference type="ARBA" id="ARBA00022771"/>
    </source>
</evidence>
<name>A0A8D8EXJ7_CULPI</name>
<feature type="binding site" evidence="8">
    <location>
        <position position="12"/>
    </location>
    <ligand>
        <name>Zn(2+)</name>
        <dbReference type="ChEBI" id="CHEBI:29105"/>
    </ligand>
</feature>
<dbReference type="GO" id="GO:0005634">
    <property type="term" value="C:nucleus"/>
    <property type="evidence" value="ECO:0007669"/>
    <property type="project" value="UniProtKB-SubCell"/>
</dbReference>
<dbReference type="InterPro" id="IPR013087">
    <property type="entry name" value="Znf_C2H2_type"/>
</dbReference>
<keyword evidence="12" id="KW-0808">Transferase</keyword>
<feature type="domain" description="ZAD" evidence="11">
    <location>
        <begin position="7"/>
        <end position="83"/>
    </location>
</feature>
<evidence type="ECO:0000313" key="12">
    <source>
        <dbReference type="EMBL" id="CAG6450941.1"/>
    </source>
</evidence>
<evidence type="ECO:0000256" key="5">
    <source>
        <dbReference type="ARBA" id="ARBA00022833"/>
    </source>
</evidence>
<dbReference type="GO" id="GO:0008270">
    <property type="term" value="F:zinc ion binding"/>
    <property type="evidence" value="ECO:0007669"/>
    <property type="project" value="UniProtKB-UniRule"/>
</dbReference>
<feature type="region of interest" description="Disordered" evidence="9">
    <location>
        <begin position="152"/>
        <end position="198"/>
    </location>
</feature>
<dbReference type="PROSITE" id="PS51915">
    <property type="entry name" value="ZAD"/>
    <property type="match status" value="1"/>
</dbReference>
<dbReference type="Pfam" id="PF07776">
    <property type="entry name" value="zf-AD"/>
    <property type="match status" value="1"/>
</dbReference>
<evidence type="ECO:0000259" key="11">
    <source>
        <dbReference type="PROSITE" id="PS51915"/>
    </source>
</evidence>
<dbReference type="InterPro" id="IPR036236">
    <property type="entry name" value="Znf_C2H2_sf"/>
</dbReference>
<evidence type="ECO:0000256" key="6">
    <source>
        <dbReference type="ARBA" id="ARBA00023242"/>
    </source>
</evidence>
<evidence type="ECO:0000256" key="9">
    <source>
        <dbReference type="SAM" id="MobiDB-lite"/>
    </source>
</evidence>
<dbReference type="PANTHER" id="PTHR24394:SF44">
    <property type="entry name" value="ZINC FINGER PROTEIN 271-LIKE"/>
    <property type="match status" value="1"/>
</dbReference>
<feature type="domain" description="C2H2-type" evidence="10">
    <location>
        <begin position="378"/>
        <end position="405"/>
    </location>
</feature>
<comment type="subcellular location">
    <subcellularLocation>
        <location evidence="1">Nucleus</location>
    </subcellularLocation>
</comment>
<keyword evidence="12" id="KW-0489">Methyltransferase</keyword>
<feature type="binding site" evidence="8">
    <location>
        <position position="9"/>
    </location>
    <ligand>
        <name>Zn(2+)</name>
        <dbReference type="ChEBI" id="CHEBI:29105"/>
    </ligand>
</feature>
<dbReference type="GO" id="GO:0000981">
    <property type="term" value="F:DNA-binding transcription factor activity, RNA polymerase II-specific"/>
    <property type="evidence" value="ECO:0007669"/>
    <property type="project" value="TreeGrafter"/>
</dbReference>
<dbReference type="FunFam" id="3.30.160.60:FF:000110">
    <property type="entry name" value="Zinc finger protein-like"/>
    <property type="match status" value="1"/>
</dbReference>
<sequence length="521" mass="59619">MMDFYATICRLCEASDKLCEKWLDPFAAGNESLLEKIRTCTSVELSSSDALPKRICIRCQKSLDQAHNFRLQCSISDAKLRHEIQFLEQNHWNPQLTIPPFIPQDVKVEESRELARPESPSLTVPMFIKSEQPELEDEQEFVPSKVELEWHSEEEEEILDDGDGSFSEKSDSAEDTENDSEDDQKDQSRKSTRPRSTICETCGEQFERPALMYAHVNAVHGKKRFACELCPKTFARKSRLTDHAMQHAGLRQFECGQCDKKYTTQQGLKTHTEDVHSDNLPYVCDKCGRGFSKEGRLRHHYSMHIESRNFVCGVCAKGFKTQAHLNLHANTHLPQDEKKKRKRRNRQRTCICPFCGKVSNSAGTHDMHVRTHTGEQRYECHICQKRFTSSGSHKKHLRVHSGEKPFVCEYCQKPFRQKHHMTTHIRGVHTNEKPYQCRFCSRGFATRGNMQLHERSHGGGPEAPTMKQELVGGSMEVSMTGSNSPQASPLVTEAPSPMMNPGVMVMHQQPPPDMYFHSQTP</sequence>
<reference evidence="12" key="1">
    <citation type="submission" date="2021-05" db="EMBL/GenBank/DDBJ databases">
        <authorList>
            <person name="Alioto T."/>
            <person name="Alioto T."/>
            <person name="Gomez Garrido J."/>
        </authorList>
    </citation>
    <scope>NUCLEOTIDE SEQUENCE</scope>
</reference>
<evidence type="ECO:0000256" key="1">
    <source>
        <dbReference type="ARBA" id="ARBA00004123"/>
    </source>
</evidence>
<protein>
    <submittedName>
        <fullName evidence="12">Histone-lysine N-methyltransferase PRDM9</fullName>
    </submittedName>
</protein>
<dbReference type="PROSITE" id="PS50157">
    <property type="entry name" value="ZINC_FINGER_C2H2_2"/>
    <property type="match status" value="9"/>
</dbReference>
<evidence type="ECO:0000256" key="2">
    <source>
        <dbReference type="ARBA" id="ARBA00022723"/>
    </source>
</evidence>
<organism evidence="12">
    <name type="scientific">Culex pipiens</name>
    <name type="common">House mosquito</name>
    <dbReference type="NCBI Taxonomy" id="7175"/>
    <lineage>
        <taxon>Eukaryota</taxon>
        <taxon>Metazoa</taxon>
        <taxon>Ecdysozoa</taxon>
        <taxon>Arthropoda</taxon>
        <taxon>Hexapoda</taxon>
        <taxon>Insecta</taxon>
        <taxon>Pterygota</taxon>
        <taxon>Neoptera</taxon>
        <taxon>Endopterygota</taxon>
        <taxon>Diptera</taxon>
        <taxon>Nematocera</taxon>
        <taxon>Culicoidea</taxon>
        <taxon>Culicidae</taxon>
        <taxon>Culicinae</taxon>
        <taxon>Culicini</taxon>
        <taxon>Culex</taxon>
        <taxon>Culex</taxon>
    </lineage>
</organism>
<feature type="domain" description="C2H2-type" evidence="10">
    <location>
        <begin position="197"/>
        <end position="225"/>
    </location>
</feature>
<proteinExistence type="predicted"/>
<evidence type="ECO:0000256" key="7">
    <source>
        <dbReference type="PROSITE-ProRule" id="PRU00042"/>
    </source>
</evidence>
<dbReference type="FunFam" id="3.30.160.60:FF:000065">
    <property type="entry name" value="B-cell CLL/lymphoma 6, member B"/>
    <property type="match status" value="1"/>
</dbReference>
<evidence type="ECO:0000256" key="8">
    <source>
        <dbReference type="PROSITE-ProRule" id="PRU01263"/>
    </source>
</evidence>
<dbReference type="EMBL" id="HBUE01017306">
    <property type="protein sequence ID" value="CAG6450941.1"/>
    <property type="molecule type" value="Transcribed_RNA"/>
</dbReference>
<dbReference type="SMART" id="SM00868">
    <property type="entry name" value="zf-AD"/>
    <property type="match status" value="1"/>
</dbReference>
<dbReference type="Pfam" id="PF00096">
    <property type="entry name" value="zf-C2H2"/>
    <property type="match status" value="5"/>
</dbReference>
<dbReference type="FunFam" id="3.30.160.60:FF:000502">
    <property type="entry name" value="Zinc finger protein 710"/>
    <property type="match status" value="1"/>
</dbReference>
<keyword evidence="6" id="KW-0539">Nucleus</keyword>
<dbReference type="Gene3D" id="3.30.160.60">
    <property type="entry name" value="Classic Zinc Finger"/>
    <property type="match status" value="7"/>
</dbReference>
<keyword evidence="2 8" id="KW-0479">Metal-binding</keyword>
<dbReference type="AlphaFoldDB" id="A0A8D8EXJ7"/>
<feature type="domain" description="C2H2-type" evidence="10">
    <location>
        <begin position="435"/>
        <end position="462"/>
    </location>
</feature>
<feature type="compositionally biased region" description="Acidic residues" evidence="9">
    <location>
        <begin position="152"/>
        <end position="163"/>
    </location>
</feature>
<dbReference type="SMART" id="SM00355">
    <property type="entry name" value="ZnF_C2H2"/>
    <property type="match status" value="9"/>
</dbReference>
<dbReference type="SUPFAM" id="SSF57667">
    <property type="entry name" value="beta-beta-alpha zinc fingers"/>
    <property type="match status" value="5"/>
</dbReference>
<dbReference type="FunFam" id="3.30.160.60:FF:000145">
    <property type="entry name" value="Zinc finger protein 574"/>
    <property type="match status" value="1"/>
</dbReference>
<dbReference type="InterPro" id="IPR012934">
    <property type="entry name" value="Znf_AD"/>
</dbReference>